<sequence length="34" mass="4056">MLLRLRVWLLLRRYVRRGGNWNLDVCHGTRCAGT</sequence>
<keyword evidence="2" id="KW-1185">Reference proteome</keyword>
<proteinExistence type="predicted"/>
<evidence type="ECO:0000313" key="2">
    <source>
        <dbReference type="Proteomes" id="UP000012073"/>
    </source>
</evidence>
<dbReference type="RefSeq" id="XP_005710211.1">
    <property type="nucleotide sequence ID" value="XM_005710154.1"/>
</dbReference>
<dbReference type="EMBL" id="HG002094">
    <property type="protein sequence ID" value="CDF39917.1"/>
    <property type="molecule type" value="Genomic_DNA"/>
</dbReference>
<gene>
    <name evidence="1" type="ORF">CHC_T00006878001</name>
</gene>
<dbReference type="GeneID" id="17317927"/>
<reference evidence="2" key="1">
    <citation type="journal article" date="2013" name="Proc. Natl. Acad. Sci. U.S.A.">
        <title>Genome structure and metabolic features in the red seaweed Chondrus crispus shed light on evolution of the Archaeplastida.</title>
        <authorList>
            <person name="Collen J."/>
            <person name="Porcel B."/>
            <person name="Carre W."/>
            <person name="Ball S.G."/>
            <person name="Chaparro C."/>
            <person name="Tonon T."/>
            <person name="Barbeyron T."/>
            <person name="Michel G."/>
            <person name="Noel B."/>
            <person name="Valentin K."/>
            <person name="Elias M."/>
            <person name="Artiguenave F."/>
            <person name="Arun A."/>
            <person name="Aury J.M."/>
            <person name="Barbosa-Neto J.F."/>
            <person name="Bothwell J.H."/>
            <person name="Bouget F.Y."/>
            <person name="Brillet L."/>
            <person name="Cabello-Hurtado F."/>
            <person name="Capella-Gutierrez S."/>
            <person name="Charrier B."/>
            <person name="Cladiere L."/>
            <person name="Cock J.M."/>
            <person name="Coelho S.M."/>
            <person name="Colleoni C."/>
            <person name="Czjzek M."/>
            <person name="Da Silva C."/>
            <person name="Delage L."/>
            <person name="Denoeud F."/>
            <person name="Deschamps P."/>
            <person name="Dittami S.M."/>
            <person name="Gabaldon T."/>
            <person name="Gachon C.M."/>
            <person name="Groisillier A."/>
            <person name="Herve C."/>
            <person name="Jabbari K."/>
            <person name="Katinka M."/>
            <person name="Kloareg B."/>
            <person name="Kowalczyk N."/>
            <person name="Labadie K."/>
            <person name="Leblanc C."/>
            <person name="Lopez P.J."/>
            <person name="McLachlan D.H."/>
            <person name="Meslet-Cladiere L."/>
            <person name="Moustafa A."/>
            <person name="Nehr Z."/>
            <person name="Nyvall Collen P."/>
            <person name="Panaud O."/>
            <person name="Partensky F."/>
            <person name="Poulain J."/>
            <person name="Rensing S.A."/>
            <person name="Rousvoal S."/>
            <person name="Samson G."/>
            <person name="Symeonidi A."/>
            <person name="Weissenbach J."/>
            <person name="Zambounis A."/>
            <person name="Wincker P."/>
            <person name="Boyen C."/>
        </authorList>
    </citation>
    <scope>NUCLEOTIDE SEQUENCE [LARGE SCALE GENOMIC DNA]</scope>
    <source>
        <strain evidence="2">cv. Stackhouse</strain>
    </source>
</reference>
<dbReference type="Proteomes" id="UP000012073">
    <property type="component" value="Unassembled WGS sequence"/>
</dbReference>
<dbReference type="AlphaFoldDB" id="R7QN33"/>
<organism evidence="1 2">
    <name type="scientific">Chondrus crispus</name>
    <name type="common">Carrageen Irish moss</name>
    <name type="synonym">Polymorpha crispa</name>
    <dbReference type="NCBI Taxonomy" id="2769"/>
    <lineage>
        <taxon>Eukaryota</taxon>
        <taxon>Rhodophyta</taxon>
        <taxon>Florideophyceae</taxon>
        <taxon>Rhodymeniophycidae</taxon>
        <taxon>Gigartinales</taxon>
        <taxon>Gigartinaceae</taxon>
        <taxon>Chondrus</taxon>
    </lineage>
</organism>
<protein>
    <submittedName>
        <fullName evidence="1">Uncharacterized protein</fullName>
    </submittedName>
</protein>
<accession>R7QN33</accession>
<name>R7QN33_CHOCR</name>
<evidence type="ECO:0000313" key="1">
    <source>
        <dbReference type="EMBL" id="CDF39917.1"/>
    </source>
</evidence>
<dbReference type="Gramene" id="CDF39917">
    <property type="protein sequence ID" value="CDF39917"/>
    <property type="gene ID" value="CHC_T00006878001"/>
</dbReference>
<dbReference type="KEGG" id="ccp:CHC_T00006878001"/>